<dbReference type="PANTHER" id="PTHR13015">
    <property type="entry name" value="PROTEIN AD-016-RELATED"/>
    <property type="match status" value="1"/>
</dbReference>
<gene>
    <name evidence="4" type="primary">LOC106475684</name>
</gene>
<dbReference type="Pfam" id="PF10152">
    <property type="entry name" value="CCDC53"/>
    <property type="match status" value="1"/>
</dbReference>
<reference evidence="4" key="1">
    <citation type="submission" date="2025-08" db="UniProtKB">
        <authorList>
            <consortium name="RefSeq"/>
        </authorList>
    </citation>
    <scope>IDENTIFICATION</scope>
    <source>
        <tissue evidence="4">Muscle</tissue>
    </source>
</reference>
<dbReference type="Proteomes" id="UP000694941">
    <property type="component" value="Unplaced"/>
</dbReference>
<feature type="compositionally biased region" description="Low complexity" evidence="2">
    <location>
        <begin position="180"/>
        <end position="191"/>
    </location>
</feature>
<proteinExistence type="inferred from homology"/>
<dbReference type="GeneID" id="106475684"/>
<comment type="similarity">
    <text evidence="1">Belongs to the CCDC53 family.</text>
</comment>
<dbReference type="Gene3D" id="1.20.5.110">
    <property type="match status" value="1"/>
</dbReference>
<dbReference type="PANTHER" id="PTHR13015:SF0">
    <property type="entry name" value="WASH COMPLEX SUBUNIT 3"/>
    <property type="match status" value="1"/>
</dbReference>
<organism evidence="3 4">
    <name type="scientific">Limulus polyphemus</name>
    <name type="common">Atlantic horseshoe crab</name>
    <dbReference type="NCBI Taxonomy" id="6850"/>
    <lineage>
        <taxon>Eukaryota</taxon>
        <taxon>Metazoa</taxon>
        <taxon>Ecdysozoa</taxon>
        <taxon>Arthropoda</taxon>
        <taxon>Chelicerata</taxon>
        <taxon>Merostomata</taxon>
        <taxon>Xiphosura</taxon>
        <taxon>Limulidae</taxon>
        <taxon>Limulus</taxon>
    </lineage>
</organism>
<protein>
    <submittedName>
        <fullName evidence="4">WASH complex subunit 3-like</fullName>
    </submittedName>
</protein>
<accession>A0ABM1BZZ1</accession>
<evidence type="ECO:0000313" key="4">
    <source>
        <dbReference type="RefSeq" id="XP_013791820.1"/>
    </source>
</evidence>
<dbReference type="InterPro" id="IPR019309">
    <property type="entry name" value="WASHC3"/>
</dbReference>
<evidence type="ECO:0000256" key="1">
    <source>
        <dbReference type="ARBA" id="ARBA00006290"/>
    </source>
</evidence>
<keyword evidence="3" id="KW-1185">Reference proteome</keyword>
<sequence length="191" mass="20957">MDADGLPIVGPGVDYSKVRPIHQKRTLAFLNHFLIRTTSFLNHFATVCDEKLENLLTRIQKLESSMSILEAKLASIPGLENVTACTQPVENQNIETPVLQPPVEAPAEEPIAMTEKTVQPEKPVMTISQDPRFAKYFKMLNLGVPVAAVKHKIFMEGLDPNILDNPDAPAPTADQEENSDASSDTSSSFSD</sequence>
<evidence type="ECO:0000256" key="2">
    <source>
        <dbReference type="SAM" id="MobiDB-lite"/>
    </source>
</evidence>
<feature type="region of interest" description="Disordered" evidence="2">
    <location>
        <begin position="159"/>
        <end position="191"/>
    </location>
</feature>
<name>A0ABM1BZZ1_LIMPO</name>
<dbReference type="RefSeq" id="XP_013791820.1">
    <property type="nucleotide sequence ID" value="XM_013936366.2"/>
</dbReference>
<evidence type="ECO:0000313" key="3">
    <source>
        <dbReference type="Proteomes" id="UP000694941"/>
    </source>
</evidence>